<feature type="compositionally biased region" description="Low complexity" evidence="2">
    <location>
        <begin position="417"/>
        <end position="433"/>
    </location>
</feature>
<feature type="compositionally biased region" description="Basic residues" evidence="2">
    <location>
        <begin position="440"/>
        <end position="456"/>
    </location>
</feature>
<dbReference type="EMBL" id="JARAKH010000013">
    <property type="protein sequence ID" value="KAK8397523.1"/>
    <property type="molecule type" value="Genomic_DNA"/>
</dbReference>
<feature type="region of interest" description="Disordered" evidence="2">
    <location>
        <begin position="414"/>
        <end position="481"/>
    </location>
</feature>
<dbReference type="PANTHER" id="PTHR37445">
    <property type="entry name" value="PROTEIN CBG24663"/>
    <property type="match status" value="1"/>
</dbReference>
<comment type="caution">
    <text evidence="3">The sequence shown here is derived from an EMBL/GenBank/DDBJ whole genome shotgun (WGS) entry which is preliminary data.</text>
</comment>
<dbReference type="PANTHER" id="PTHR37445:SF3">
    <property type="entry name" value="ZINC FINGER PHD-TYPE DOMAIN-CONTAINING PROTEIN"/>
    <property type="match status" value="1"/>
</dbReference>
<name>A0AAW0UDW8_SCYPA</name>
<feature type="compositionally biased region" description="Basic and acidic residues" evidence="2">
    <location>
        <begin position="302"/>
        <end position="312"/>
    </location>
</feature>
<accession>A0AAW0UDW8</accession>
<feature type="coiled-coil region" evidence="1">
    <location>
        <begin position="44"/>
        <end position="74"/>
    </location>
</feature>
<dbReference type="Proteomes" id="UP001487740">
    <property type="component" value="Unassembled WGS sequence"/>
</dbReference>
<evidence type="ECO:0000313" key="3">
    <source>
        <dbReference type="EMBL" id="KAK8397523.1"/>
    </source>
</evidence>
<organism evidence="3 4">
    <name type="scientific">Scylla paramamosain</name>
    <name type="common">Mud crab</name>
    <dbReference type="NCBI Taxonomy" id="85552"/>
    <lineage>
        <taxon>Eukaryota</taxon>
        <taxon>Metazoa</taxon>
        <taxon>Ecdysozoa</taxon>
        <taxon>Arthropoda</taxon>
        <taxon>Crustacea</taxon>
        <taxon>Multicrustacea</taxon>
        <taxon>Malacostraca</taxon>
        <taxon>Eumalacostraca</taxon>
        <taxon>Eucarida</taxon>
        <taxon>Decapoda</taxon>
        <taxon>Pleocyemata</taxon>
        <taxon>Brachyura</taxon>
        <taxon>Eubrachyura</taxon>
        <taxon>Portunoidea</taxon>
        <taxon>Portunidae</taxon>
        <taxon>Portuninae</taxon>
        <taxon>Scylla</taxon>
    </lineage>
</organism>
<reference evidence="3 4" key="1">
    <citation type="submission" date="2023-03" db="EMBL/GenBank/DDBJ databases">
        <title>High-quality genome of Scylla paramamosain provides insights in environmental adaptation.</title>
        <authorList>
            <person name="Zhang L."/>
        </authorList>
    </citation>
    <scope>NUCLEOTIDE SEQUENCE [LARGE SCALE GENOMIC DNA]</scope>
    <source>
        <strain evidence="3">LZ_2023a</strain>
        <tissue evidence="3">Muscle</tissue>
    </source>
</reference>
<evidence type="ECO:0000256" key="1">
    <source>
        <dbReference type="SAM" id="Coils"/>
    </source>
</evidence>
<feature type="region of interest" description="Disordered" evidence="2">
    <location>
        <begin position="289"/>
        <end position="312"/>
    </location>
</feature>
<keyword evidence="1" id="KW-0175">Coiled coil</keyword>
<evidence type="ECO:0000256" key="2">
    <source>
        <dbReference type="SAM" id="MobiDB-lite"/>
    </source>
</evidence>
<keyword evidence="4" id="KW-1185">Reference proteome</keyword>
<gene>
    <name evidence="3" type="ORF">O3P69_004343</name>
</gene>
<proteinExistence type="predicted"/>
<sequence length="582" mass="66280">MANLDDIVAVRDLSANTISKMTNPQLKRALTTVLGAERREEPSNSVLLDELRFLREEMAEMKKLKQEVAHLSDGLEKAYKIIHNQQLFLEKLDSKERRCNLVMTGLLEDPDEIGETDKVKVVKVLEAASYPDAVQTENWEMKRLGRENEHRKRPLLITVENQEKRDGVLRVAKSLKNVRGSLSTIYIKKDLHPAVRKEYARLRTREREEREKPVNVGANITYDRKDRVLLRDGVVIDRLPGRSSQFGKVAARTRGSEKTVVMGDFNARTGLLREQANIQDPVTFVDREADPSSQLLPPPLRGDQEQAAERSHWEDLEKTELISLVEKLTEEASRTNIILRSLQHDRDLIIEYREVFASALRLADRLVASKQREAKVASCTQGVSALPETIDRHWEEICQGTECWRHTEPNPHQYLASISTDSPSNTSPSPSSPGFLHEHRWQHHHQEKKKKYKKKNRNSEVRGASTTQGAGSSRRQTPAKPAQICRYCNRKGHSFEDCNTRTAELRQERLLRQVLAEGGYLAAASPSVTPHLQPFPQSRPFSAQPVNWGHTQGWQWIPAGLRYPQLSPVTPLQAGPQLPPTW</sequence>
<evidence type="ECO:0000313" key="4">
    <source>
        <dbReference type="Proteomes" id="UP001487740"/>
    </source>
</evidence>
<feature type="compositionally biased region" description="Polar residues" evidence="2">
    <location>
        <begin position="464"/>
        <end position="476"/>
    </location>
</feature>
<dbReference type="AlphaFoldDB" id="A0AAW0UDW8"/>
<evidence type="ECO:0008006" key="5">
    <source>
        <dbReference type="Google" id="ProtNLM"/>
    </source>
</evidence>
<protein>
    <recommendedName>
        <fullName evidence="5">CCHC-type domain-containing protein</fullName>
    </recommendedName>
</protein>